<feature type="compositionally biased region" description="Low complexity" evidence="1">
    <location>
        <begin position="81"/>
        <end position="90"/>
    </location>
</feature>
<evidence type="ECO:0000256" key="1">
    <source>
        <dbReference type="SAM" id="MobiDB-lite"/>
    </source>
</evidence>
<dbReference type="AlphaFoldDB" id="A0A086QYE5"/>
<name>A0A086QYE5_TOXGO</name>
<feature type="region of interest" description="Disordered" evidence="1">
    <location>
        <begin position="1"/>
        <end position="20"/>
    </location>
</feature>
<dbReference type="EMBL" id="AEXC02000223">
    <property type="protein sequence ID" value="KFH17627.1"/>
    <property type="molecule type" value="Genomic_DNA"/>
</dbReference>
<feature type="compositionally biased region" description="Basic and acidic residues" evidence="1">
    <location>
        <begin position="91"/>
        <end position="100"/>
    </location>
</feature>
<proteinExistence type="predicted"/>
<organism evidence="2 3">
    <name type="scientific">Toxoplasma gondii MAS</name>
    <dbReference type="NCBI Taxonomy" id="943118"/>
    <lineage>
        <taxon>Eukaryota</taxon>
        <taxon>Sar</taxon>
        <taxon>Alveolata</taxon>
        <taxon>Apicomplexa</taxon>
        <taxon>Conoidasida</taxon>
        <taxon>Coccidia</taxon>
        <taxon>Eucoccidiorida</taxon>
        <taxon>Eimeriorina</taxon>
        <taxon>Sarcocystidae</taxon>
        <taxon>Toxoplasma</taxon>
    </lineage>
</organism>
<protein>
    <submittedName>
        <fullName evidence="2">Putative HEAT repeat protein</fullName>
    </submittedName>
</protein>
<sequence length="201" mass="21575">MASAAHLPLPSSPCAPSSSLLPSVCTRELDEKWHGACSFLLFSRAPYNPTPTAERASLPVSSARPSAAAASPQPPPRPSESPRSPVSPVASRERRCKEDNTFGAVPPPSSDRVLLAARKAEILWKAREEELTEQQSGSHSDPAKEVFNRFFSEDAEASDTELTQTHRTAKLLPERLVAAASISSLCAALGDGRKDFIAFLL</sequence>
<dbReference type="VEuPathDB" id="ToxoDB:TGMAS_412840"/>
<feature type="region of interest" description="Disordered" evidence="1">
    <location>
        <begin position="50"/>
        <end position="109"/>
    </location>
</feature>
<reference evidence="2 3" key="1">
    <citation type="submission" date="2014-04" db="EMBL/GenBank/DDBJ databases">
        <authorList>
            <person name="Sibley D."/>
            <person name="Venepally P."/>
            <person name="Karamycheva S."/>
            <person name="Hadjithomas M."/>
            <person name="Khan A."/>
            <person name="Brunk B."/>
            <person name="Roos D."/>
            <person name="Caler E."/>
            <person name="Lorenzi H."/>
        </authorList>
    </citation>
    <scope>NUCLEOTIDE SEQUENCE [LARGE SCALE GENOMIC DNA]</scope>
    <source>
        <strain evidence="2 3">MAS</strain>
    </source>
</reference>
<accession>A0A086QYE5</accession>
<feature type="non-terminal residue" evidence="2">
    <location>
        <position position="201"/>
    </location>
</feature>
<gene>
    <name evidence="2" type="ORF">TGMAS_412840</name>
</gene>
<dbReference type="Proteomes" id="UP000028821">
    <property type="component" value="Unassembled WGS sequence"/>
</dbReference>
<comment type="caution">
    <text evidence="2">The sequence shown here is derived from an EMBL/GenBank/DDBJ whole genome shotgun (WGS) entry which is preliminary data.</text>
</comment>
<feature type="compositionally biased region" description="Low complexity" evidence="1">
    <location>
        <begin position="55"/>
        <end position="71"/>
    </location>
</feature>
<evidence type="ECO:0000313" key="2">
    <source>
        <dbReference type="EMBL" id="KFH17627.1"/>
    </source>
</evidence>
<evidence type="ECO:0000313" key="3">
    <source>
        <dbReference type="Proteomes" id="UP000028821"/>
    </source>
</evidence>